<dbReference type="InterPro" id="IPR005119">
    <property type="entry name" value="LysR_subst-bd"/>
</dbReference>
<evidence type="ECO:0000259" key="5">
    <source>
        <dbReference type="PROSITE" id="PS50931"/>
    </source>
</evidence>
<evidence type="ECO:0000256" key="1">
    <source>
        <dbReference type="ARBA" id="ARBA00009437"/>
    </source>
</evidence>
<organism evidence="6 7">
    <name type="scientific">Ventrimonas faecis</name>
    <dbReference type="NCBI Taxonomy" id="3133170"/>
    <lineage>
        <taxon>Bacteria</taxon>
        <taxon>Bacillati</taxon>
        <taxon>Bacillota</taxon>
        <taxon>Clostridia</taxon>
        <taxon>Lachnospirales</taxon>
        <taxon>Lachnospiraceae</taxon>
        <taxon>Ventrimonas</taxon>
    </lineage>
</organism>
<dbReference type="SUPFAM" id="SSF46785">
    <property type="entry name" value="Winged helix' DNA-binding domain"/>
    <property type="match status" value="1"/>
</dbReference>
<name>A0ABV1HPT3_9FIRM</name>
<accession>A0ABV1HPT3</accession>
<proteinExistence type="inferred from homology"/>
<dbReference type="Proteomes" id="UP001437460">
    <property type="component" value="Unassembled WGS sequence"/>
</dbReference>
<dbReference type="InterPro" id="IPR047788">
    <property type="entry name" value="LysR-like_Sec_metab"/>
</dbReference>
<dbReference type="InterPro" id="IPR000847">
    <property type="entry name" value="LysR_HTH_N"/>
</dbReference>
<dbReference type="PANTHER" id="PTHR30126:SF40">
    <property type="entry name" value="HTH-TYPE TRANSCRIPTIONAL REGULATOR GLTR"/>
    <property type="match status" value="1"/>
</dbReference>
<reference evidence="6 7" key="1">
    <citation type="submission" date="2024-03" db="EMBL/GenBank/DDBJ databases">
        <title>Human intestinal bacterial collection.</title>
        <authorList>
            <person name="Pauvert C."/>
            <person name="Hitch T.C.A."/>
            <person name="Clavel T."/>
        </authorList>
    </citation>
    <scope>NUCLEOTIDE SEQUENCE [LARGE SCALE GENOMIC DNA]</scope>
    <source>
        <strain evidence="6 7">CLA-AP-H27</strain>
    </source>
</reference>
<dbReference type="Pfam" id="PF00126">
    <property type="entry name" value="HTH_1"/>
    <property type="match status" value="1"/>
</dbReference>
<dbReference type="Pfam" id="PF03466">
    <property type="entry name" value="LysR_substrate"/>
    <property type="match status" value="1"/>
</dbReference>
<dbReference type="Gene3D" id="3.40.190.290">
    <property type="match status" value="1"/>
</dbReference>
<dbReference type="InterPro" id="IPR036388">
    <property type="entry name" value="WH-like_DNA-bd_sf"/>
</dbReference>
<evidence type="ECO:0000256" key="4">
    <source>
        <dbReference type="ARBA" id="ARBA00023163"/>
    </source>
</evidence>
<keyword evidence="2" id="KW-0805">Transcription regulation</keyword>
<keyword evidence="3" id="KW-0238">DNA-binding</keyword>
<feature type="domain" description="HTH lysR-type" evidence="5">
    <location>
        <begin position="1"/>
        <end position="58"/>
    </location>
</feature>
<dbReference type="NCBIfam" id="NF040786">
    <property type="entry name" value="LysR_Sec_metab"/>
    <property type="match status" value="1"/>
</dbReference>
<dbReference type="PROSITE" id="PS50931">
    <property type="entry name" value="HTH_LYSR"/>
    <property type="match status" value="1"/>
</dbReference>
<protein>
    <submittedName>
        <fullName evidence="6">Selenium metabolism-associated LysR family transcriptional regulator</fullName>
    </submittedName>
</protein>
<evidence type="ECO:0000256" key="2">
    <source>
        <dbReference type="ARBA" id="ARBA00023015"/>
    </source>
</evidence>
<dbReference type="InterPro" id="IPR036390">
    <property type="entry name" value="WH_DNA-bd_sf"/>
</dbReference>
<evidence type="ECO:0000256" key="3">
    <source>
        <dbReference type="ARBA" id="ARBA00023125"/>
    </source>
</evidence>
<dbReference type="PRINTS" id="PR00039">
    <property type="entry name" value="HTHLYSR"/>
</dbReference>
<evidence type="ECO:0000313" key="6">
    <source>
        <dbReference type="EMBL" id="MEQ2564336.1"/>
    </source>
</evidence>
<dbReference type="RefSeq" id="WP_349230344.1">
    <property type="nucleotide sequence ID" value="NZ_JBBMFJ010000039.1"/>
</dbReference>
<keyword evidence="4" id="KW-0804">Transcription</keyword>
<gene>
    <name evidence="6" type="ORF">WMO41_14390</name>
</gene>
<sequence length="301" mass="34213">MEFKQLQSFVAVVDYGSFTRASEKLFISQPTISTHIHQLEEEFQSCLLVRTTKNIELTPRGQEFYECAVSILSLKNHLIESWINESRNVIHLGASTIPSAYLLPELLPAYKKQCPETYFNIHQSDSQGILDKILEGSFNLGLVGMTCEDERFCFEPFYQDQMVLITPKNAYFEQLKSSGTSIDTILRSEPLILREEGSGSRKFVYELLENLHIPESSLNVTARLNDQESIKNLVANGLGISVISKAAACSPGSDQKLLVFDLPVVADSRSLYLVYHKNYILKPYVHHFMEFVLHFYKKSAL</sequence>
<dbReference type="Gene3D" id="1.10.10.10">
    <property type="entry name" value="Winged helix-like DNA-binding domain superfamily/Winged helix DNA-binding domain"/>
    <property type="match status" value="1"/>
</dbReference>
<evidence type="ECO:0000313" key="7">
    <source>
        <dbReference type="Proteomes" id="UP001437460"/>
    </source>
</evidence>
<dbReference type="EMBL" id="JBBMFJ010000039">
    <property type="protein sequence ID" value="MEQ2564336.1"/>
    <property type="molecule type" value="Genomic_DNA"/>
</dbReference>
<comment type="similarity">
    <text evidence="1">Belongs to the LysR transcriptional regulatory family.</text>
</comment>
<dbReference type="PANTHER" id="PTHR30126">
    <property type="entry name" value="HTH-TYPE TRANSCRIPTIONAL REGULATOR"/>
    <property type="match status" value="1"/>
</dbReference>
<dbReference type="SUPFAM" id="SSF53850">
    <property type="entry name" value="Periplasmic binding protein-like II"/>
    <property type="match status" value="1"/>
</dbReference>
<keyword evidence="7" id="KW-1185">Reference proteome</keyword>
<comment type="caution">
    <text evidence="6">The sequence shown here is derived from an EMBL/GenBank/DDBJ whole genome shotgun (WGS) entry which is preliminary data.</text>
</comment>